<evidence type="ECO:0000313" key="2">
    <source>
        <dbReference type="EMBL" id="KIJ32298.1"/>
    </source>
</evidence>
<dbReference type="Proteomes" id="UP000054279">
    <property type="component" value="Unassembled WGS sequence"/>
</dbReference>
<reference evidence="3 4" key="1">
    <citation type="submission" date="2014-06" db="EMBL/GenBank/DDBJ databases">
        <title>Evolutionary Origins and Diversification of the Mycorrhizal Mutualists.</title>
        <authorList>
            <consortium name="DOE Joint Genome Institute"/>
            <consortium name="Mycorrhizal Genomics Consortium"/>
            <person name="Kohler A."/>
            <person name="Kuo A."/>
            <person name="Nagy L.G."/>
            <person name="Floudas D."/>
            <person name="Copeland A."/>
            <person name="Barry K.W."/>
            <person name="Cichocki N."/>
            <person name="Veneault-Fourrey C."/>
            <person name="LaButti K."/>
            <person name="Lindquist E.A."/>
            <person name="Lipzen A."/>
            <person name="Lundell T."/>
            <person name="Morin E."/>
            <person name="Murat C."/>
            <person name="Riley R."/>
            <person name="Ohm R."/>
            <person name="Sun H."/>
            <person name="Tunlid A."/>
            <person name="Henrissat B."/>
            <person name="Grigoriev I.V."/>
            <person name="Hibbett D.S."/>
            <person name="Martin F."/>
        </authorList>
    </citation>
    <scope>NUCLEOTIDE SEQUENCE [LARGE SCALE GENOMIC DNA]</scope>
    <source>
        <strain evidence="3 4">SS14</strain>
    </source>
</reference>
<name>A0A0C9VSH7_SPHS4</name>
<organism evidence="3 4">
    <name type="scientific">Sphaerobolus stellatus (strain SS14)</name>
    <dbReference type="NCBI Taxonomy" id="990650"/>
    <lineage>
        <taxon>Eukaryota</taxon>
        <taxon>Fungi</taxon>
        <taxon>Dikarya</taxon>
        <taxon>Basidiomycota</taxon>
        <taxon>Agaricomycotina</taxon>
        <taxon>Agaricomycetes</taxon>
        <taxon>Phallomycetidae</taxon>
        <taxon>Geastrales</taxon>
        <taxon>Sphaerobolaceae</taxon>
        <taxon>Sphaerobolus</taxon>
    </lineage>
</organism>
<dbReference type="HOGENOM" id="CLU_2814066_0_0_1"/>
<accession>A0A0C9VSH7</accession>
<evidence type="ECO:0000313" key="3">
    <source>
        <dbReference type="EMBL" id="KIJ41006.1"/>
    </source>
</evidence>
<gene>
    <name evidence="3" type="ORF">M422DRAFT_31914</name>
    <name evidence="2" type="ORF">M422DRAFT_35921</name>
</gene>
<dbReference type="EMBL" id="KN837229">
    <property type="protein sequence ID" value="KIJ32298.1"/>
    <property type="molecule type" value="Genomic_DNA"/>
</dbReference>
<keyword evidence="4" id="KW-1185">Reference proteome</keyword>
<evidence type="ECO:0000256" key="1">
    <source>
        <dbReference type="SAM" id="MobiDB-lite"/>
    </source>
</evidence>
<dbReference type="EMBL" id="KN837139">
    <property type="protein sequence ID" value="KIJ41006.1"/>
    <property type="molecule type" value="Genomic_DNA"/>
</dbReference>
<protein>
    <submittedName>
        <fullName evidence="3">Unplaced genomic scaffold SPHSTscaffold_64, whole genome shotgun sequence</fullName>
    </submittedName>
</protein>
<evidence type="ECO:0000313" key="4">
    <source>
        <dbReference type="Proteomes" id="UP000054279"/>
    </source>
</evidence>
<proteinExistence type="predicted"/>
<dbReference type="AlphaFoldDB" id="A0A0C9VSH7"/>
<sequence length="67" mass="7268">MYSPSDNVISVGPYSDFARLQLQKSPMTSEDGDRGHSPTDDEDEEHSLFDPPDTPALFGSPVQPTAS</sequence>
<feature type="region of interest" description="Disordered" evidence="1">
    <location>
        <begin position="20"/>
        <end position="67"/>
    </location>
</feature>